<evidence type="ECO:0000313" key="4">
    <source>
        <dbReference type="Proteomes" id="UP000822369"/>
    </source>
</evidence>
<dbReference type="EMBL" id="JAAVVJ010000019">
    <property type="protein sequence ID" value="KAF7200728.1"/>
    <property type="molecule type" value="Genomic_DNA"/>
</dbReference>
<dbReference type="KEGG" id="nfu:107394323"/>
<evidence type="ECO:0000256" key="2">
    <source>
        <dbReference type="SAM" id="Phobius"/>
    </source>
</evidence>
<feature type="region of interest" description="Disordered" evidence="1">
    <location>
        <begin position="110"/>
        <end position="136"/>
    </location>
</feature>
<keyword evidence="2" id="KW-0812">Transmembrane</keyword>
<protein>
    <submittedName>
        <fullName evidence="3">Transcript variant X1</fullName>
    </submittedName>
</protein>
<dbReference type="AlphaFoldDB" id="A0A9D2XFH9"/>
<evidence type="ECO:0000256" key="1">
    <source>
        <dbReference type="SAM" id="MobiDB-lite"/>
    </source>
</evidence>
<reference evidence="3" key="1">
    <citation type="submission" date="2020-03" db="EMBL/GenBank/DDBJ databases">
        <title>Intra-Species Differences in Population Size shape Life History and Genome Evolution.</title>
        <authorList>
            <person name="Willemsen D."/>
            <person name="Cui R."/>
            <person name="Valenzano D.R."/>
        </authorList>
    </citation>
    <scope>NUCLEOTIDE SEQUENCE</scope>
    <source>
        <strain evidence="3">GRZ</strain>
        <tissue evidence="3">Whole</tissue>
    </source>
</reference>
<name>A0A9D2XFH9_NOTFU</name>
<dbReference type="OMA" id="CTSFCRS"/>
<gene>
    <name evidence="3" type="ORF">G4P62_017069</name>
</gene>
<sequence length="136" mass="15533">MVLEFPFLEVFLGILGFGLLMLFCTSFCRSCSRIREVQIERQAHLRREQGSQLRSIYFIPFPRSVSRQDSEDLHGVEFPTPPQYGTNAYFDAPPSYNELGVKPDDLPPLYTESNFSEFSTTLPPTHTSTVSSQDYP</sequence>
<organism evidence="3 4">
    <name type="scientific">Nothobranchius furzeri</name>
    <name type="common">Turquoise killifish</name>
    <dbReference type="NCBI Taxonomy" id="105023"/>
    <lineage>
        <taxon>Eukaryota</taxon>
        <taxon>Metazoa</taxon>
        <taxon>Chordata</taxon>
        <taxon>Craniata</taxon>
        <taxon>Vertebrata</taxon>
        <taxon>Euteleostomi</taxon>
        <taxon>Actinopterygii</taxon>
        <taxon>Neopterygii</taxon>
        <taxon>Teleostei</taxon>
        <taxon>Neoteleostei</taxon>
        <taxon>Acanthomorphata</taxon>
        <taxon>Ovalentaria</taxon>
        <taxon>Atherinomorphae</taxon>
        <taxon>Cyprinodontiformes</taxon>
        <taxon>Nothobranchiidae</taxon>
        <taxon>Nothobranchius</taxon>
    </lineage>
</organism>
<keyword evidence="2" id="KW-0472">Membrane</keyword>
<feature type="transmembrane region" description="Helical" evidence="2">
    <location>
        <begin position="6"/>
        <end position="28"/>
    </location>
</feature>
<proteinExistence type="predicted"/>
<comment type="caution">
    <text evidence="3">The sequence shown here is derived from an EMBL/GenBank/DDBJ whole genome shotgun (WGS) entry which is preliminary data.</text>
</comment>
<feature type="compositionally biased region" description="Polar residues" evidence="1">
    <location>
        <begin position="111"/>
        <end position="136"/>
    </location>
</feature>
<keyword evidence="2" id="KW-1133">Transmembrane helix</keyword>
<dbReference type="Proteomes" id="UP000822369">
    <property type="component" value="Chromosome 19"/>
</dbReference>
<accession>A0A9D2XFH9</accession>
<evidence type="ECO:0000313" key="3">
    <source>
        <dbReference type="EMBL" id="KAF7200728.1"/>
    </source>
</evidence>